<accession>A0ABW2KZV5</accession>
<protein>
    <submittedName>
        <fullName evidence="2">Tellurite resistance TerB family protein</fullName>
    </submittedName>
</protein>
<feature type="region of interest" description="Disordered" evidence="1">
    <location>
        <begin position="68"/>
        <end position="93"/>
    </location>
</feature>
<evidence type="ECO:0000256" key="1">
    <source>
        <dbReference type="SAM" id="MobiDB-lite"/>
    </source>
</evidence>
<dbReference type="EMBL" id="JBHTCM010000018">
    <property type="protein sequence ID" value="MFC7334742.1"/>
    <property type="molecule type" value="Genomic_DNA"/>
</dbReference>
<dbReference type="InterPro" id="IPR029024">
    <property type="entry name" value="TerB-like"/>
</dbReference>
<gene>
    <name evidence="2" type="ORF">ACFQPS_16355</name>
</gene>
<proteinExistence type="predicted"/>
<evidence type="ECO:0000313" key="2">
    <source>
        <dbReference type="EMBL" id="MFC7334742.1"/>
    </source>
</evidence>
<evidence type="ECO:0000313" key="3">
    <source>
        <dbReference type="Proteomes" id="UP001596456"/>
    </source>
</evidence>
<comment type="caution">
    <text evidence="2">The sequence shown here is derived from an EMBL/GenBank/DDBJ whole genome shotgun (WGS) entry which is preliminary data.</text>
</comment>
<dbReference type="SUPFAM" id="SSF158682">
    <property type="entry name" value="TerB-like"/>
    <property type="match status" value="1"/>
</dbReference>
<organism evidence="2 3">
    <name type="scientific">Rhodocista pekingensis</name>
    <dbReference type="NCBI Taxonomy" id="201185"/>
    <lineage>
        <taxon>Bacteria</taxon>
        <taxon>Pseudomonadati</taxon>
        <taxon>Pseudomonadota</taxon>
        <taxon>Alphaproteobacteria</taxon>
        <taxon>Rhodospirillales</taxon>
        <taxon>Azospirillaceae</taxon>
        <taxon>Rhodocista</taxon>
    </lineage>
</organism>
<dbReference type="Proteomes" id="UP001596456">
    <property type="component" value="Unassembled WGS sequence"/>
</dbReference>
<dbReference type="InterPro" id="IPR007486">
    <property type="entry name" value="YebE"/>
</dbReference>
<dbReference type="Gene3D" id="1.10.3680.10">
    <property type="entry name" value="TerB-like"/>
    <property type="match status" value="1"/>
</dbReference>
<sequence>MANLTGLLGTMLATGLGGRSARGPVFAQGTTPAAPAALHGGGGGFRQVAGLASLGYLAYKAWQSTKAQNPAGQQTTGVHLQGRSASGSGPSLGDRLGDLLARGPVPAGPEPQIADEKALLLIRAMVAAANADGEIDAEERRRILDSLERAGAGQEERALLERELADPPSLEDVVAGVRDQETAEQVYVASELAVESDGRAERNHLAYLADRLRLPESRVEELKRIA</sequence>
<dbReference type="Pfam" id="PF04391">
    <property type="entry name" value="DUF533"/>
    <property type="match status" value="1"/>
</dbReference>
<dbReference type="CDD" id="cd07178">
    <property type="entry name" value="terB_like_YebE"/>
    <property type="match status" value="1"/>
</dbReference>
<name>A0ABW2KZV5_9PROT</name>
<reference evidence="3" key="1">
    <citation type="journal article" date="2019" name="Int. J. Syst. Evol. Microbiol.">
        <title>The Global Catalogue of Microorganisms (GCM) 10K type strain sequencing project: providing services to taxonomists for standard genome sequencing and annotation.</title>
        <authorList>
            <consortium name="The Broad Institute Genomics Platform"/>
            <consortium name="The Broad Institute Genome Sequencing Center for Infectious Disease"/>
            <person name="Wu L."/>
            <person name="Ma J."/>
        </authorList>
    </citation>
    <scope>NUCLEOTIDE SEQUENCE [LARGE SCALE GENOMIC DNA]</scope>
    <source>
        <strain evidence="3">CGMCC 1.16275</strain>
    </source>
</reference>
<dbReference type="RefSeq" id="WP_377360286.1">
    <property type="nucleotide sequence ID" value="NZ_JBHTCM010000018.1"/>
</dbReference>
<keyword evidence="3" id="KW-1185">Reference proteome</keyword>
<feature type="compositionally biased region" description="Polar residues" evidence="1">
    <location>
        <begin position="68"/>
        <end position="89"/>
    </location>
</feature>